<dbReference type="GO" id="GO:0003677">
    <property type="term" value="F:DNA binding"/>
    <property type="evidence" value="ECO:0007669"/>
    <property type="project" value="InterPro"/>
</dbReference>
<dbReference type="AlphaFoldDB" id="A0A231H8G7"/>
<keyword evidence="2" id="KW-1185">Reference proteome</keyword>
<sequence length="159" mass="17776">MSASTTRGRLPLRPPVHAARPEAIRTLRLDDIDLGNRRLTIGSVTRPLDELTHRLLTDWLGYRHKRWPNTANPHLIINKQTASNSRAISDNALTAPFRRHAATLEALRIDRQLDEALTHGPDPLHLAVVFGLDETTAIRYCAAARQILQTPAEEHDPPG</sequence>
<organism evidence="1 2">
    <name type="scientific">Nocardia cerradoensis</name>
    <dbReference type="NCBI Taxonomy" id="85688"/>
    <lineage>
        <taxon>Bacteria</taxon>
        <taxon>Bacillati</taxon>
        <taxon>Actinomycetota</taxon>
        <taxon>Actinomycetes</taxon>
        <taxon>Mycobacteriales</taxon>
        <taxon>Nocardiaceae</taxon>
        <taxon>Nocardia</taxon>
    </lineage>
</organism>
<evidence type="ECO:0008006" key="3">
    <source>
        <dbReference type="Google" id="ProtNLM"/>
    </source>
</evidence>
<evidence type="ECO:0000313" key="1">
    <source>
        <dbReference type="EMBL" id="OXR45135.1"/>
    </source>
</evidence>
<dbReference type="RefSeq" id="WP_143859988.1">
    <property type="nucleotide sequence ID" value="NZ_NGAF01000005.1"/>
</dbReference>
<accession>A0A231H8G7</accession>
<reference evidence="1 2" key="1">
    <citation type="submission" date="2017-07" db="EMBL/GenBank/DDBJ databases">
        <title>First draft Genome Sequence of Nocardia cerradoensis isolated from human infection.</title>
        <authorList>
            <person name="Carrasco G."/>
        </authorList>
    </citation>
    <scope>NUCLEOTIDE SEQUENCE [LARGE SCALE GENOMIC DNA]</scope>
    <source>
        <strain evidence="1 2">CNM20130759</strain>
    </source>
</reference>
<name>A0A231H8G7_9NOCA</name>
<proteinExistence type="predicted"/>
<dbReference type="EMBL" id="NGAF01000005">
    <property type="protein sequence ID" value="OXR45135.1"/>
    <property type="molecule type" value="Genomic_DNA"/>
</dbReference>
<dbReference type="Proteomes" id="UP000215506">
    <property type="component" value="Unassembled WGS sequence"/>
</dbReference>
<evidence type="ECO:0000313" key="2">
    <source>
        <dbReference type="Proteomes" id="UP000215506"/>
    </source>
</evidence>
<protein>
    <recommendedName>
        <fullName evidence="3">Tyr recombinase domain-containing protein</fullName>
    </recommendedName>
</protein>
<dbReference type="InterPro" id="IPR011010">
    <property type="entry name" value="DNA_brk_join_enz"/>
</dbReference>
<comment type="caution">
    <text evidence="1">The sequence shown here is derived from an EMBL/GenBank/DDBJ whole genome shotgun (WGS) entry which is preliminary data.</text>
</comment>
<gene>
    <name evidence="1" type="ORF">B7C42_03092</name>
</gene>
<dbReference type="SUPFAM" id="SSF56349">
    <property type="entry name" value="DNA breaking-rejoining enzymes"/>
    <property type="match status" value="1"/>
</dbReference>